<feature type="region of interest" description="Disordered" evidence="1">
    <location>
        <begin position="207"/>
        <end position="236"/>
    </location>
</feature>
<name>A0A926E5B5_9FIRM</name>
<dbReference type="AlphaFoldDB" id="A0A926E5B5"/>
<dbReference type="EMBL" id="JACRSV010000002">
    <property type="protein sequence ID" value="MBC8559848.1"/>
    <property type="molecule type" value="Genomic_DNA"/>
</dbReference>
<proteinExistence type="predicted"/>
<dbReference type="InterPro" id="IPR021338">
    <property type="entry name" value="DUF2953"/>
</dbReference>
<reference evidence="2" key="1">
    <citation type="submission" date="2020-08" db="EMBL/GenBank/DDBJ databases">
        <title>Genome public.</title>
        <authorList>
            <person name="Liu C."/>
            <person name="Sun Q."/>
        </authorList>
    </citation>
    <scope>NUCLEOTIDE SEQUENCE</scope>
    <source>
        <strain evidence="2">NSJ-33</strain>
    </source>
</reference>
<comment type="caution">
    <text evidence="2">The sequence shown here is derived from an EMBL/GenBank/DDBJ whole genome shotgun (WGS) entry which is preliminary data.</text>
</comment>
<gene>
    <name evidence="2" type="ORF">H8710_07180</name>
</gene>
<evidence type="ECO:0000313" key="3">
    <source>
        <dbReference type="Proteomes" id="UP000610760"/>
    </source>
</evidence>
<dbReference type="Proteomes" id="UP000610760">
    <property type="component" value="Unassembled WGS sequence"/>
</dbReference>
<feature type="compositionally biased region" description="Basic and acidic residues" evidence="1">
    <location>
        <begin position="224"/>
        <end position="236"/>
    </location>
</feature>
<keyword evidence="3" id="KW-1185">Reference proteome</keyword>
<dbReference type="RefSeq" id="WP_249294831.1">
    <property type="nucleotide sequence ID" value="NZ_JACRSV010000002.1"/>
</dbReference>
<protein>
    <submittedName>
        <fullName evidence="2">DUF2953 domain-containing protein</fullName>
    </submittedName>
</protein>
<sequence length="236" mass="26574">MVGWIIFGSILLLLGILLSLSITFRVQYDDDLTITVGVGKFRYTLVPVSQKEETDVKKDSKKVKKGIQKEQKKVNPKAKKKVEKGDVKEMVFLALDMLKSVLLPMRKLLSRVRITALSVDITVGGEDAAETAVLYGKISALVYGGLATLRNLMTVKVERVAINCNFLQDHIDQKVFFKIKVRVLFAVWAVLRMACRLLVHTFRRAKKNAADKKEESQNGPENVPAKRESTGDNRRK</sequence>
<dbReference type="Pfam" id="PF11167">
    <property type="entry name" value="DUF2953"/>
    <property type="match status" value="1"/>
</dbReference>
<evidence type="ECO:0000256" key="1">
    <source>
        <dbReference type="SAM" id="MobiDB-lite"/>
    </source>
</evidence>
<accession>A0A926E5B5</accession>
<organism evidence="2 3">
    <name type="scientific">Fumia xinanensis</name>
    <dbReference type="NCBI Taxonomy" id="2763659"/>
    <lineage>
        <taxon>Bacteria</taxon>
        <taxon>Bacillati</taxon>
        <taxon>Bacillota</taxon>
        <taxon>Clostridia</taxon>
        <taxon>Eubacteriales</taxon>
        <taxon>Oscillospiraceae</taxon>
        <taxon>Fumia</taxon>
    </lineage>
</organism>
<evidence type="ECO:0000313" key="2">
    <source>
        <dbReference type="EMBL" id="MBC8559848.1"/>
    </source>
</evidence>